<evidence type="ECO:0000256" key="5">
    <source>
        <dbReference type="ARBA" id="ARBA00023136"/>
    </source>
</evidence>
<organism evidence="8 9">
    <name type="scientific">Lysinibacillus xylanilyticus</name>
    <dbReference type="NCBI Taxonomy" id="582475"/>
    <lineage>
        <taxon>Bacteria</taxon>
        <taxon>Bacillati</taxon>
        <taxon>Bacillota</taxon>
        <taxon>Bacilli</taxon>
        <taxon>Bacillales</taxon>
        <taxon>Bacillaceae</taxon>
        <taxon>Lysinibacillus</taxon>
    </lineage>
</organism>
<dbReference type="Gene3D" id="1.20.1250.20">
    <property type="entry name" value="MFS general substrate transporter like domains"/>
    <property type="match status" value="2"/>
</dbReference>
<feature type="transmembrane region" description="Helical" evidence="6">
    <location>
        <begin position="7"/>
        <end position="28"/>
    </location>
</feature>
<feature type="transmembrane region" description="Helical" evidence="6">
    <location>
        <begin position="132"/>
        <end position="151"/>
    </location>
</feature>
<feature type="domain" description="Major facilitator superfamily (MFS) profile" evidence="7">
    <location>
        <begin position="6"/>
        <end position="382"/>
    </location>
</feature>
<evidence type="ECO:0000259" key="7">
    <source>
        <dbReference type="PROSITE" id="PS50850"/>
    </source>
</evidence>
<dbReference type="InterPro" id="IPR020846">
    <property type="entry name" value="MFS_dom"/>
</dbReference>
<name>A0ABT4EKH6_9BACI</name>
<protein>
    <submittedName>
        <fullName evidence="8">YbfB/YjiJ family MFS transporter</fullName>
    </submittedName>
</protein>
<feature type="transmembrane region" description="Helical" evidence="6">
    <location>
        <begin position="74"/>
        <end position="98"/>
    </location>
</feature>
<dbReference type="Proteomes" id="UP001527052">
    <property type="component" value="Unassembled WGS sequence"/>
</dbReference>
<accession>A0ABT4EKH6</accession>
<keyword evidence="4 6" id="KW-1133">Transmembrane helix</keyword>
<reference evidence="8 9" key="1">
    <citation type="submission" date="2022-05" db="EMBL/GenBank/DDBJ databases">
        <title>Genome Sequencing of Bee-Associated Microbes.</title>
        <authorList>
            <person name="Dunlap C."/>
        </authorList>
    </citation>
    <scope>NUCLEOTIDE SEQUENCE [LARGE SCALE GENOMIC DNA]</scope>
    <source>
        <strain evidence="8 9">NRRL BD-083</strain>
    </source>
</reference>
<keyword evidence="3 6" id="KW-0812">Transmembrane</keyword>
<keyword evidence="9" id="KW-1185">Reference proteome</keyword>
<evidence type="ECO:0000256" key="1">
    <source>
        <dbReference type="ARBA" id="ARBA00004651"/>
    </source>
</evidence>
<dbReference type="SUPFAM" id="SSF103473">
    <property type="entry name" value="MFS general substrate transporter"/>
    <property type="match status" value="1"/>
</dbReference>
<dbReference type="PANTHER" id="PTHR23537">
    <property type="match status" value="1"/>
</dbReference>
<evidence type="ECO:0000256" key="4">
    <source>
        <dbReference type="ARBA" id="ARBA00022989"/>
    </source>
</evidence>
<dbReference type="PANTHER" id="PTHR23537:SF1">
    <property type="entry name" value="SUGAR TRANSPORTER"/>
    <property type="match status" value="1"/>
</dbReference>
<feature type="transmembrane region" description="Helical" evidence="6">
    <location>
        <begin position="203"/>
        <end position="222"/>
    </location>
</feature>
<feature type="transmembrane region" description="Helical" evidence="6">
    <location>
        <begin position="104"/>
        <end position="125"/>
    </location>
</feature>
<feature type="transmembrane region" description="Helical" evidence="6">
    <location>
        <begin position="329"/>
        <end position="354"/>
    </location>
</feature>
<feature type="transmembrane region" description="Helical" evidence="6">
    <location>
        <begin position="163"/>
        <end position="182"/>
    </location>
</feature>
<evidence type="ECO:0000256" key="6">
    <source>
        <dbReference type="SAM" id="Phobius"/>
    </source>
</evidence>
<gene>
    <name evidence="8" type="ORF">M5W82_04365</name>
</gene>
<feature type="transmembrane region" description="Helical" evidence="6">
    <location>
        <begin position="360"/>
        <end position="381"/>
    </location>
</feature>
<dbReference type="EMBL" id="JAMDLZ010000006">
    <property type="protein sequence ID" value="MCY9546175.1"/>
    <property type="molecule type" value="Genomic_DNA"/>
</dbReference>
<comment type="subcellular location">
    <subcellularLocation>
        <location evidence="1">Cell membrane</location>
        <topology evidence="1">Multi-pass membrane protein</topology>
    </subcellularLocation>
</comment>
<evidence type="ECO:0000256" key="2">
    <source>
        <dbReference type="ARBA" id="ARBA00022448"/>
    </source>
</evidence>
<dbReference type="InterPro" id="IPR036259">
    <property type="entry name" value="MFS_trans_sf"/>
</dbReference>
<feature type="transmembrane region" description="Helical" evidence="6">
    <location>
        <begin position="48"/>
        <end position="67"/>
    </location>
</feature>
<proteinExistence type="predicted"/>
<dbReference type="PROSITE" id="PS50850">
    <property type="entry name" value="MFS"/>
    <property type="match status" value="1"/>
</dbReference>
<dbReference type="InterPro" id="IPR010645">
    <property type="entry name" value="MFS_4"/>
</dbReference>
<keyword evidence="2" id="KW-0813">Transport</keyword>
<evidence type="ECO:0000256" key="3">
    <source>
        <dbReference type="ARBA" id="ARBA00022692"/>
    </source>
</evidence>
<evidence type="ECO:0000313" key="9">
    <source>
        <dbReference type="Proteomes" id="UP001527052"/>
    </source>
</evidence>
<comment type="caution">
    <text evidence="8">The sequence shown here is derived from an EMBL/GenBank/DDBJ whole genome shotgun (WGS) entry which is preliminary data.</text>
</comment>
<feature type="transmembrane region" description="Helical" evidence="6">
    <location>
        <begin position="295"/>
        <end position="317"/>
    </location>
</feature>
<dbReference type="Pfam" id="PF06779">
    <property type="entry name" value="MFS_4"/>
    <property type="match status" value="1"/>
</dbReference>
<keyword evidence="5 6" id="KW-0472">Membrane</keyword>
<sequence length="401" mass="43794">MMNRQHIGILFGGVLLLVVAMGISRFAFTPILPFMRHDVGFSFEVAGFLASSNYIGYFIGALWAGFINRQKKNFLLLSVVLNVLSVVLMGIIEIYSVWLVLRLIAGITGGLIFVLTCSIIMDYLAKHSLTRWSGYLFGGIGLGIAISGLLVPAIEARFAWQGTWIGLGVLSAIFLVITFILWRDLHVQDSVKTAKSSDAKMTTGFMPWLIVAYGFEGLGYIITGTFLVDIIHNIPSLQAYSSYSWVIVGVAAIPSAPVWTVLLEKFSAIKILFVAYVLQVLGILLPVFSQTVWSVLLSSFLFGLTFVGIVTLTTSYARQLFPTQSGPVVSLLTTFYAFGQIIGPIIAGQLVAVYSSYKAALVFAGVIVFFALIVMLCGRWITVKRQSPLDNALPIKTQSSP</sequence>
<feature type="transmembrane region" description="Helical" evidence="6">
    <location>
        <begin position="269"/>
        <end position="289"/>
    </location>
</feature>
<evidence type="ECO:0000313" key="8">
    <source>
        <dbReference type="EMBL" id="MCY9546175.1"/>
    </source>
</evidence>